<dbReference type="RefSeq" id="WP_255037277.1">
    <property type="nucleotide sequence ID" value="NZ_RJUF01000030.1"/>
</dbReference>
<evidence type="ECO:0000256" key="2">
    <source>
        <dbReference type="ARBA" id="ARBA00022645"/>
    </source>
</evidence>
<dbReference type="InterPro" id="IPR012338">
    <property type="entry name" value="Beta-lactam/transpept-like"/>
</dbReference>
<feature type="transmembrane region" description="Helical" evidence="4">
    <location>
        <begin position="17"/>
        <end position="36"/>
    </location>
</feature>
<dbReference type="AlphaFoldDB" id="A0AAE3H3P6"/>
<dbReference type="GO" id="GO:0004180">
    <property type="term" value="F:carboxypeptidase activity"/>
    <property type="evidence" value="ECO:0007669"/>
    <property type="project" value="UniProtKB-KW"/>
</dbReference>
<dbReference type="Proteomes" id="UP001204144">
    <property type="component" value="Unassembled WGS sequence"/>
</dbReference>
<evidence type="ECO:0000259" key="5">
    <source>
        <dbReference type="Pfam" id="PF00905"/>
    </source>
</evidence>
<evidence type="ECO:0000256" key="4">
    <source>
        <dbReference type="SAM" id="Phobius"/>
    </source>
</evidence>
<dbReference type="PANTHER" id="PTHR30627:SF1">
    <property type="entry name" value="PEPTIDOGLYCAN D,D-TRANSPEPTIDASE FTSI"/>
    <property type="match status" value="1"/>
</dbReference>
<evidence type="ECO:0000259" key="6">
    <source>
        <dbReference type="Pfam" id="PF03717"/>
    </source>
</evidence>
<proteinExistence type="predicted"/>
<sequence>MSEKSSIKEQIKHRSRWTIFVLGLVGVAIFIKIIYLQTSQKKELMSKVVDFQMKERIIDATRGNIYASDGQSLLATSIPKYQVVFDPFQAKKELFESSIDSLSILLSAYFQDYSYLEYKERISKARKAKTRYMLFGGSRKLDHVEKEKIQKFPLFREGPNKGGGRFEIEEYRFLPFDNLAMRTIGKLDRKTNKIGDFGIEASFENYLRGKDGKGFYERLAGGYQKPVNLESDINSEPGWDVVTTLDVNFQDIIESALRNQVFKTQAKYGTAVVMEIATGEVKAIANLTRTMDADGVISYIEDQNYAVKEGTDPGSTFKLPTMVALLEKANLQPTDYGVNCPGEIRHNGLSFTCSHKHGELTVQEIFEQSCNIGIYSLMKKHFGFSTAEDYFAYLRQFRLDKPSGFQLKGEPYPVLKNSKSSTFSGTTVPWMSIGYESRITPIQMLTFYNAIANDGQWIQPIIVKEIRRGVKVEEVFTANRISEPICSASTLKKIRQMMEGVVTNGTAKNVNGGTCQIAGKTGTSQKRVGGNYKQGLYHTSFIGYFPAKKPKYSCVVVIDEPVGANIYAADVCAPVFKTIADKIFAYDISMHPRLVLKSNVQKLADKQNPGKISDHKSIAQRLGIQNQPVGDGFTNPKVVKNDSVIWESKNPDKSLESIKGLSLKDALPLLENKGFKVRYSGFGKVKAYSMIGKNIVALVLQ</sequence>
<keyword evidence="4" id="KW-0812">Transmembrane</keyword>
<comment type="subcellular location">
    <subcellularLocation>
        <location evidence="1">Membrane</location>
    </subcellularLocation>
</comment>
<keyword evidence="2" id="KW-0121">Carboxypeptidase</keyword>
<dbReference type="Pfam" id="PF03717">
    <property type="entry name" value="PBP_dimer"/>
    <property type="match status" value="1"/>
</dbReference>
<organism evidence="7 8">
    <name type="scientific">Lacihabitans soyangensis</name>
    <dbReference type="NCBI Taxonomy" id="869394"/>
    <lineage>
        <taxon>Bacteria</taxon>
        <taxon>Pseudomonadati</taxon>
        <taxon>Bacteroidota</taxon>
        <taxon>Cytophagia</taxon>
        <taxon>Cytophagales</taxon>
        <taxon>Leadbetterellaceae</taxon>
        <taxon>Lacihabitans</taxon>
    </lineage>
</organism>
<dbReference type="InterPro" id="IPR036138">
    <property type="entry name" value="PBP_dimer_sf"/>
</dbReference>
<dbReference type="GO" id="GO:0008658">
    <property type="term" value="F:penicillin binding"/>
    <property type="evidence" value="ECO:0007669"/>
    <property type="project" value="InterPro"/>
</dbReference>
<comment type="caution">
    <text evidence="7">The sequence shown here is derived from an EMBL/GenBank/DDBJ whole genome shotgun (WGS) entry which is preliminary data.</text>
</comment>
<dbReference type="GO" id="GO:0071555">
    <property type="term" value="P:cell wall organization"/>
    <property type="evidence" value="ECO:0007669"/>
    <property type="project" value="TreeGrafter"/>
</dbReference>
<evidence type="ECO:0000313" key="7">
    <source>
        <dbReference type="EMBL" id="MCP9763496.1"/>
    </source>
</evidence>
<dbReference type="SUPFAM" id="SSF56519">
    <property type="entry name" value="Penicillin binding protein dimerisation domain"/>
    <property type="match status" value="1"/>
</dbReference>
<feature type="domain" description="Penicillin-binding protein dimerisation" evidence="6">
    <location>
        <begin position="58"/>
        <end position="223"/>
    </location>
</feature>
<keyword evidence="8" id="KW-1185">Reference proteome</keyword>
<name>A0AAE3H3P6_9BACT</name>
<dbReference type="Gene3D" id="3.30.450.330">
    <property type="match status" value="1"/>
</dbReference>
<keyword evidence="2" id="KW-0378">Hydrolase</keyword>
<evidence type="ECO:0000313" key="8">
    <source>
        <dbReference type="Proteomes" id="UP001204144"/>
    </source>
</evidence>
<dbReference type="SUPFAM" id="SSF56601">
    <property type="entry name" value="beta-lactamase/transpeptidase-like"/>
    <property type="match status" value="1"/>
</dbReference>
<evidence type="ECO:0008006" key="9">
    <source>
        <dbReference type="Google" id="ProtNLM"/>
    </source>
</evidence>
<dbReference type="EMBL" id="RJUF01000030">
    <property type="protein sequence ID" value="MCP9763496.1"/>
    <property type="molecule type" value="Genomic_DNA"/>
</dbReference>
<reference evidence="7 8" key="1">
    <citation type="submission" date="2018-11" db="EMBL/GenBank/DDBJ databases">
        <title>Novel bacteria species description.</title>
        <authorList>
            <person name="Han J.-H."/>
        </authorList>
    </citation>
    <scope>NUCLEOTIDE SEQUENCE [LARGE SCALE GENOMIC DNA]</scope>
    <source>
        <strain evidence="7 8">KCTC23259</strain>
    </source>
</reference>
<dbReference type="Gene3D" id="3.90.1310.10">
    <property type="entry name" value="Penicillin-binding protein 2a (Domain 2)"/>
    <property type="match status" value="1"/>
</dbReference>
<gene>
    <name evidence="7" type="ORF">EGI31_11065</name>
</gene>
<dbReference type="Pfam" id="PF00905">
    <property type="entry name" value="Transpeptidase"/>
    <property type="match status" value="1"/>
</dbReference>
<dbReference type="InterPro" id="IPR001460">
    <property type="entry name" value="PCN-bd_Tpept"/>
</dbReference>
<dbReference type="Gene3D" id="3.40.710.10">
    <property type="entry name" value="DD-peptidase/beta-lactamase superfamily"/>
    <property type="match status" value="1"/>
</dbReference>
<keyword evidence="4" id="KW-1133">Transmembrane helix</keyword>
<evidence type="ECO:0000256" key="3">
    <source>
        <dbReference type="ARBA" id="ARBA00023136"/>
    </source>
</evidence>
<dbReference type="InterPro" id="IPR050515">
    <property type="entry name" value="Beta-lactam/transpept"/>
</dbReference>
<dbReference type="PANTHER" id="PTHR30627">
    <property type="entry name" value="PEPTIDOGLYCAN D,D-TRANSPEPTIDASE"/>
    <property type="match status" value="1"/>
</dbReference>
<protein>
    <recommendedName>
        <fullName evidence="9">PASTA domain-containing protein</fullName>
    </recommendedName>
</protein>
<dbReference type="GO" id="GO:0005886">
    <property type="term" value="C:plasma membrane"/>
    <property type="evidence" value="ECO:0007669"/>
    <property type="project" value="TreeGrafter"/>
</dbReference>
<evidence type="ECO:0000256" key="1">
    <source>
        <dbReference type="ARBA" id="ARBA00004370"/>
    </source>
</evidence>
<feature type="domain" description="Penicillin-binding protein transpeptidase" evidence="5">
    <location>
        <begin position="269"/>
        <end position="579"/>
    </location>
</feature>
<dbReference type="InterPro" id="IPR005311">
    <property type="entry name" value="PBP_dimer"/>
</dbReference>
<keyword evidence="2" id="KW-0645">Protease</keyword>
<accession>A0AAE3H3P6</accession>
<keyword evidence="3 4" id="KW-0472">Membrane</keyword>